<organism evidence="3 4">
    <name type="scientific">Donghicola mangrovi</name>
    <dbReference type="NCBI Taxonomy" id="2729614"/>
    <lineage>
        <taxon>Bacteria</taxon>
        <taxon>Pseudomonadati</taxon>
        <taxon>Pseudomonadota</taxon>
        <taxon>Alphaproteobacteria</taxon>
        <taxon>Rhodobacterales</taxon>
        <taxon>Roseobacteraceae</taxon>
        <taxon>Donghicola</taxon>
    </lineage>
</organism>
<dbReference type="Proteomes" id="UP000592216">
    <property type="component" value="Unassembled WGS sequence"/>
</dbReference>
<dbReference type="RefSeq" id="WP_177157133.1">
    <property type="nucleotide sequence ID" value="NZ_JABCJE010000002.1"/>
</dbReference>
<evidence type="ECO:0000313" key="4">
    <source>
        <dbReference type="Proteomes" id="UP000592216"/>
    </source>
</evidence>
<name>A0A850Q4R1_9RHOB</name>
<evidence type="ECO:0000259" key="2">
    <source>
        <dbReference type="Pfam" id="PF03432"/>
    </source>
</evidence>
<feature type="compositionally biased region" description="Basic and acidic residues" evidence="1">
    <location>
        <begin position="308"/>
        <end position="330"/>
    </location>
</feature>
<dbReference type="InterPro" id="IPR005094">
    <property type="entry name" value="Endonuclease_MobA/VirD2"/>
</dbReference>
<protein>
    <submittedName>
        <fullName evidence="3">Relaxase/mobilization nuclease domain-containing protein</fullName>
    </submittedName>
</protein>
<reference evidence="3 4" key="1">
    <citation type="submission" date="2020-04" db="EMBL/GenBank/DDBJ databases">
        <title>Donghicola sp., a member of the Rhodobacteraceae family isolated from mangrove forest in Thailand.</title>
        <authorList>
            <person name="Charoenyingcharoen P."/>
            <person name="Yukphan P."/>
        </authorList>
    </citation>
    <scope>NUCLEOTIDE SEQUENCE [LARGE SCALE GENOMIC DNA]</scope>
    <source>
        <strain evidence="3 4">B5-SW-15</strain>
    </source>
</reference>
<feature type="region of interest" description="Disordered" evidence="1">
    <location>
        <begin position="277"/>
        <end position="474"/>
    </location>
</feature>
<accession>A0A850Q4R1</accession>
<dbReference type="EMBL" id="JABCJE010000002">
    <property type="protein sequence ID" value="NVO23052.1"/>
    <property type="molecule type" value="Genomic_DNA"/>
</dbReference>
<dbReference type="Pfam" id="PF03432">
    <property type="entry name" value="Relaxase"/>
    <property type="match status" value="1"/>
</dbReference>
<evidence type="ECO:0000256" key="1">
    <source>
        <dbReference type="SAM" id="MobiDB-lite"/>
    </source>
</evidence>
<feature type="domain" description="MobA/VirD2-like nuclease" evidence="2">
    <location>
        <begin position="32"/>
        <end position="145"/>
    </location>
</feature>
<feature type="compositionally biased region" description="Basic and acidic residues" evidence="1">
    <location>
        <begin position="280"/>
        <end position="292"/>
    </location>
</feature>
<gene>
    <name evidence="3" type="ORF">HJ536_06750</name>
</gene>
<evidence type="ECO:0000313" key="3">
    <source>
        <dbReference type="EMBL" id="NVO23052.1"/>
    </source>
</evidence>
<feature type="compositionally biased region" description="Basic and acidic residues" evidence="1">
    <location>
        <begin position="340"/>
        <end position="354"/>
    </location>
</feature>
<feature type="compositionally biased region" description="Polar residues" evidence="1">
    <location>
        <begin position="401"/>
        <end position="441"/>
    </location>
</feature>
<sequence>MAIGKINKGSKASGLMDYLLGPFDNLGNPRPRAEIVGGTLGFDPEMIKEQFASLSKLRPNLKKSVLHGSIALAPKDAAISDDTFAEIGDLWAEGMGFEAYTIVCHGDHIHIAASRINLDGRVVCDSHDFRRSETLIRRIETQFGLMATEPSLLLLPNNAAHHVAAPTQAELEMAQRDVLSAKGHLQRQLATFTSQPIIATDFVATLEGCGVDVRPHFDDTGDTLLGFSFSHAGRVFSASSLGRSFSIRHLEQKGFSYVKERDFQALSAARDRSIASAAVDHPDREHTSEPRPAESTWGTSGPYPSRHTAADCSHRSIGRREQADQNDPHNARSGVAAAKGRIENHPRTPERSRAPSDCAPTSTRRIVDTQNPDWTNRVLEVPLKHSDVGDHKPTDKIADNASKTTETNLDAKNLSEAQPLTRENGSKTQNRQPTSFDSTESAENEFLLLRSREPWQPTTDFPDVHQTPTAKKDKVKYIRKRPDLSELRAILNNQRGLSKKR</sequence>
<feature type="compositionally biased region" description="Polar residues" evidence="1">
    <location>
        <begin position="359"/>
        <end position="374"/>
    </location>
</feature>
<feature type="compositionally biased region" description="Basic and acidic residues" evidence="1">
    <location>
        <begin position="382"/>
        <end position="398"/>
    </location>
</feature>
<dbReference type="AlphaFoldDB" id="A0A850Q4R1"/>
<comment type="caution">
    <text evidence="3">The sequence shown here is derived from an EMBL/GenBank/DDBJ whole genome shotgun (WGS) entry which is preliminary data.</text>
</comment>
<proteinExistence type="predicted"/>